<sequence length="143" mass="16243">MCTHLQYHFSLPLCYTIPPHQVQRIPVRNTDATPTYIVLQCLCLHHAPLRCRPHPRITCTFLRHRNIIHKVGSVLQKAYDTDPPHPTPLLYLHSEEPGILSTPSVPRVRKAALEQSEHCTEISRGALGLLNPAIGAAFWNSWF</sequence>
<organism evidence="1 2">
    <name type="scientific">Mauremys mutica</name>
    <name type="common">yellowpond turtle</name>
    <dbReference type="NCBI Taxonomy" id="74926"/>
    <lineage>
        <taxon>Eukaryota</taxon>
        <taxon>Metazoa</taxon>
        <taxon>Chordata</taxon>
        <taxon>Craniata</taxon>
        <taxon>Vertebrata</taxon>
        <taxon>Euteleostomi</taxon>
        <taxon>Archelosauria</taxon>
        <taxon>Testudinata</taxon>
        <taxon>Testudines</taxon>
        <taxon>Cryptodira</taxon>
        <taxon>Durocryptodira</taxon>
        <taxon>Testudinoidea</taxon>
        <taxon>Geoemydidae</taxon>
        <taxon>Geoemydinae</taxon>
        <taxon>Mauremys</taxon>
    </lineage>
</organism>
<proteinExistence type="predicted"/>
<evidence type="ECO:0000313" key="1">
    <source>
        <dbReference type="EMBL" id="KAH1171565.1"/>
    </source>
</evidence>
<keyword evidence="2" id="KW-1185">Reference proteome</keyword>
<accession>A0A9D3X2L6</accession>
<dbReference type="Proteomes" id="UP000827986">
    <property type="component" value="Unassembled WGS sequence"/>
</dbReference>
<reference evidence="1" key="1">
    <citation type="submission" date="2021-09" db="EMBL/GenBank/DDBJ databases">
        <title>The genome of Mauremys mutica provides insights into the evolution of semi-aquatic lifestyle.</title>
        <authorList>
            <person name="Gong S."/>
            <person name="Gao Y."/>
        </authorList>
    </citation>
    <scope>NUCLEOTIDE SEQUENCE</scope>
    <source>
        <strain evidence="1">MM-2020</strain>
        <tissue evidence="1">Muscle</tissue>
    </source>
</reference>
<protein>
    <submittedName>
        <fullName evidence="1">Uncharacterized protein</fullName>
    </submittedName>
</protein>
<dbReference type="AlphaFoldDB" id="A0A9D3X2L6"/>
<evidence type="ECO:0000313" key="2">
    <source>
        <dbReference type="Proteomes" id="UP000827986"/>
    </source>
</evidence>
<comment type="caution">
    <text evidence="1">The sequence shown here is derived from an EMBL/GenBank/DDBJ whole genome shotgun (WGS) entry which is preliminary data.</text>
</comment>
<gene>
    <name evidence="1" type="ORF">KIL84_007183</name>
</gene>
<dbReference type="EMBL" id="JAHDVG010000483">
    <property type="protein sequence ID" value="KAH1171565.1"/>
    <property type="molecule type" value="Genomic_DNA"/>
</dbReference>
<name>A0A9D3X2L6_9SAUR</name>